<organism evidence="1 2">
    <name type="scientific">Mucilaginibacter gossypii</name>
    <dbReference type="NCBI Taxonomy" id="551996"/>
    <lineage>
        <taxon>Bacteria</taxon>
        <taxon>Pseudomonadati</taxon>
        <taxon>Bacteroidota</taxon>
        <taxon>Sphingobacteriia</taxon>
        <taxon>Sphingobacteriales</taxon>
        <taxon>Sphingobacteriaceae</taxon>
        <taxon>Mucilaginibacter</taxon>
    </lineage>
</organism>
<gene>
    <name evidence="1" type="ORF">SAMN05192573_115135</name>
</gene>
<proteinExistence type="predicted"/>
<protein>
    <submittedName>
        <fullName evidence="1">Uncharacterized protein</fullName>
    </submittedName>
</protein>
<evidence type="ECO:0000313" key="2">
    <source>
        <dbReference type="Proteomes" id="UP000199705"/>
    </source>
</evidence>
<reference evidence="2" key="1">
    <citation type="submission" date="2016-10" db="EMBL/GenBank/DDBJ databases">
        <authorList>
            <person name="Varghese N."/>
            <person name="Submissions S."/>
        </authorList>
    </citation>
    <scope>NUCLEOTIDE SEQUENCE [LARGE SCALE GENOMIC DNA]</scope>
    <source>
        <strain evidence="2">Gh-67</strain>
    </source>
</reference>
<keyword evidence="2" id="KW-1185">Reference proteome</keyword>
<evidence type="ECO:0000313" key="1">
    <source>
        <dbReference type="EMBL" id="SDI05287.1"/>
    </source>
</evidence>
<dbReference type="EMBL" id="FNCG01000015">
    <property type="protein sequence ID" value="SDI05287.1"/>
    <property type="molecule type" value="Genomic_DNA"/>
</dbReference>
<name>A0A1G8HF30_9SPHI</name>
<dbReference type="AlphaFoldDB" id="A0A1G8HF30"/>
<accession>A0A1G8HF30</accession>
<dbReference type="Proteomes" id="UP000199705">
    <property type="component" value="Unassembled WGS sequence"/>
</dbReference>
<sequence>MTVTFNEDNLRTLNSQTDTIPTIGKAPDAICPRCKNKFCDRIKRGAIVKLLLPRLAVKRYRCSRCSNRFYKRG</sequence>